<proteinExistence type="predicted"/>
<dbReference type="Proteomes" id="UP000178486">
    <property type="component" value="Unassembled WGS sequence"/>
</dbReference>
<reference evidence="1 2" key="1">
    <citation type="journal article" date="2016" name="Nat. Commun.">
        <title>Thousands of microbial genomes shed light on interconnected biogeochemical processes in an aquifer system.</title>
        <authorList>
            <person name="Anantharaman K."/>
            <person name="Brown C.T."/>
            <person name="Hug L.A."/>
            <person name="Sharon I."/>
            <person name="Castelle C.J."/>
            <person name="Probst A.J."/>
            <person name="Thomas B.C."/>
            <person name="Singh A."/>
            <person name="Wilkins M.J."/>
            <person name="Karaoz U."/>
            <person name="Brodie E.L."/>
            <person name="Williams K.H."/>
            <person name="Hubbard S.S."/>
            <person name="Banfield J.F."/>
        </authorList>
    </citation>
    <scope>NUCLEOTIDE SEQUENCE [LARGE SCALE GENOMIC DNA]</scope>
</reference>
<organism evidence="1 2">
    <name type="scientific">Candidatus Roizmanbacteria bacterium RIFCSPLOWO2_01_FULL_45_11</name>
    <dbReference type="NCBI Taxonomy" id="1802070"/>
    <lineage>
        <taxon>Bacteria</taxon>
        <taxon>Candidatus Roizmaniibacteriota</taxon>
    </lineage>
</organism>
<evidence type="ECO:0000313" key="1">
    <source>
        <dbReference type="EMBL" id="OGK55205.1"/>
    </source>
</evidence>
<sequence length="131" mass="15048">MINDFAIQFQELEKTLASKKGDFELFALFLREGSPDKWDLILAAPWIKQEESADLREIAQKIQTTLSKEDLLKLSRIILIDKKTPMLSTLNRSVDIAHGIVEVKDSNFFGLPIKHAYIFTSQKINKDKLKN</sequence>
<comment type="caution">
    <text evidence="1">The sequence shown here is derived from an EMBL/GenBank/DDBJ whole genome shotgun (WGS) entry which is preliminary data.</text>
</comment>
<accession>A0A1F7JHZ2</accession>
<protein>
    <submittedName>
        <fullName evidence="1">Uncharacterized protein</fullName>
    </submittedName>
</protein>
<name>A0A1F7JHZ2_9BACT</name>
<dbReference type="EMBL" id="MGAU01000020">
    <property type="protein sequence ID" value="OGK55205.1"/>
    <property type="molecule type" value="Genomic_DNA"/>
</dbReference>
<evidence type="ECO:0000313" key="2">
    <source>
        <dbReference type="Proteomes" id="UP000178486"/>
    </source>
</evidence>
<gene>
    <name evidence="1" type="ORF">A3B56_03085</name>
</gene>
<dbReference type="AlphaFoldDB" id="A0A1F7JHZ2"/>